<evidence type="ECO:0000256" key="3">
    <source>
        <dbReference type="ARBA" id="ARBA00022676"/>
    </source>
</evidence>
<dbReference type="NCBIfam" id="NF004490">
    <property type="entry name" value="PRK05820.1"/>
    <property type="match status" value="1"/>
</dbReference>
<dbReference type="InterPro" id="IPR036566">
    <property type="entry name" value="PYNP-like_C_sf"/>
</dbReference>
<dbReference type="PANTHER" id="PTHR10515">
    <property type="entry name" value="THYMIDINE PHOSPHORYLASE"/>
    <property type="match status" value="1"/>
</dbReference>
<dbReference type="InterPro" id="IPR035902">
    <property type="entry name" value="Nuc_phospho_transferase"/>
</dbReference>
<dbReference type="RefSeq" id="WP_119016055.1">
    <property type="nucleotide sequence ID" value="NZ_QXEV01000007.1"/>
</dbReference>
<dbReference type="AlphaFoldDB" id="A0A397RVK7"/>
<evidence type="ECO:0000256" key="5">
    <source>
        <dbReference type="ARBA" id="ARBA00048550"/>
    </source>
</evidence>
<dbReference type="Proteomes" id="UP000266506">
    <property type="component" value="Unassembled WGS sequence"/>
</dbReference>
<sequence>MRAVDIIEKKRNGNKLTEDEIKFMVNGFTKGDTVQDYQMSAFNMAVYFQGMDDEEATWMTKAMLNSGDILDLSKIHGVKVDKHSTGGVGDKTSLVVAPLVASLGIKFAKMSGRGLGHTGGTLDKLESIPGYTIGIKEEDFINQVNRIGIALIGQTADLAPADKKLYALRDVTATVESIPLIASSIMSKKLASGADVISLDVKVGSGAFMKNLDQATKLAELMVSIGKMCGKKMSAELTNMDEPLGLAVGNSLEVIEAIDTLNGHGPKDFTELCMEVSAELILDSGLAKSHEEAYKLALRQIENKEALHKFVELVDAQGGDSSYILNPDKFPKAKYIVPVTSTKDGYVTRIDALAIGHASMYLGGGRAKMDDKIDHAVGIVLNKKVGDYVEKGEVLAYIHANKEDVSLETKCVFDAYAIGDTKIQPKLILKVVK</sequence>
<feature type="domain" description="Pyrimidine nucleoside phosphorylase C-terminal" evidence="7">
    <location>
        <begin position="346"/>
        <end position="419"/>
    </location>
</feature>
<dbReference type="NCBIfam" id="NF004747">
    <property type="entry name" value="PRK06078.1"/>
    <property type="match status" value="1"/>
</dbReference>
<keyword evidence="9" id="KW-1185">Reference proteome</keyword>
<organism evidence="8 9">
    <name type="scientific">Anaeroplasma bactoclasticum</name>
    <dbReference type="NCBI Taxonomy" id="2088"/>
    <lineage>
        <taxon>Bacteria</taxon>
        <taxon>Bacillati</taxon>
        <taxon>Mycoplasmatota</taxon>
        <taxon>Mollicutes</taxon>
        <taxon>Anaeroplasmatales</taxon>
        <taxon>Anaeroplasmataceae</taxon>
        <taxon>Anaeroplasma</taxon>
    </lineage>
</organism>
<evidence type="ECO:0000259" key="7">
    <source>
        <dbReference type="SMART" id="SM00941"/>
    </source>
</evidence>
<dbReference type="InterPro" id="IPR000053">
    <property type="entry name" value="Thymidine/pyrmidine_PPase"/>
</dbReference>
<dbReference type="GO" id="GO:0009032">
    <property type="term" value="F:thymidine phosphorylase activity"/>
    <property type="evidence" value="ECO:0007669"/>
    <property type="project" value="UniProtKB-EC"/>
</dbReference>
<dbReference type="SUPFAM" id="SSF47648">
    <property type="entry name" value="Nucleoside phosphorylase/phosphoribosyltransferase N-terminal domain"/>
    <property type="match status" value="1"/>
</dbReference>
<dbReference type="FunCoup" id="A0A397RVK7">
    <property type="interactions" value="56"/>
</dbReference>
<comment type="similarity">
    <text evidence="1">Belongs to the thymidine/pyrimidine-nucleoside phosphorylase family.</text>
</comment>
<dbReference type="SUPFAM" id="SSF54680">
    <property type="entry name" value="Pyrimidine nucleoside phosphorylase C-terminal domain"/>
    <property type="match status" value="1"/>
</dbReference>
<name>A0A397RVK7_9MOLU</name>
<evidence type="ECO:0000256" key="4">
    <source>
        <dbReference type="ARBA" id="ARBA00022679"/>
    </source>
</evidence>
<dbReference type="InterPro" id="IPR000312">
    <property type="entry name" value="Glycosyl_Trfase_fam3"/>
</dbReference>
<reference evidence="8 9" key="1">
    <citation type="submission" date="2018-08" db="EMBL/GenBank/DDBJ databases">
        <title>Genomic Encyclopedia of Archaeal and Bacterial Type Strains, Phase II (KMG-II): from individual species to whole genera.</title>
        <authorList>
            <person name="Goeker M."/>
        </authorList>
    </citation>
    <scope>NUCLEOTIDE SEQUENCE [LARGE SCALE GENOMIC DNA]</scope>
    <source>
        <strain evidence="8 9">ATCC 27112</strain>
    </source>
</reference>
<dbReference type="FunFam" id="3.40.1030.10:FF:000003">
    <property type="entry name" value="Pyrimidine-nucleoside phosphorylase"/>
    <property type="match status" value="1"/>
</dbReference>
<dbReference type="InterPro" id="IPR036320">
    <property type="entry name" value="Glycosyl_Trfase_fam3_N_dom_sf"/>
</dbReference>
<evidence type="ECO:0000256" key="6">
    <source>
        <dbReference type="ARBA" id="ARBA00056338"/>
    </source>
</evidence>
<comment type="catalytic activity">
    <reaction evidence="5">
        <text>thymidine + phosphate = 2-deoxy-alpha-D-ribose 1-phosphate + thymine</text>
        <dbReference type="Rhea" id="RHEA:16037"/>
        <dbReference type="ChEBI" id="CHEBI:17748"/>
        <dbReference type="ChEBI" id="CHEBI:17821"/>
        <dbReference type="ChEBI" id="CHEBI:43474"/>
        <dbReference type="ChEBI" id="CHEBI:57259"/>
        <dbReference type="EC" id="2.4.2.4"/>
    </reaction>
</comment>
<dbReference type="GO" id="GO:0004645">
    <property type="term" value="F:1,4-alpha-oligoglucan phosphorylase activity"/>
    <property type="evidence" value="ECO:0007669"/>
    <property type="project" value="InterPro"/>
</dbReference>
<keyword evidence="4" id="KW-0808">Transferase</keyword>
<accession>A0A397RVK7</accession>
<comment type="subunit">
    <text evidence="2">Homodimer.</text>
</comment>
<dbReference type="Pfam" id="PF00591">
    <property type="entry name" value="Glycos_transf_3"/>
    <property type="match status" value="1"/>
</dbReference>
<dbReference type="SUPFAM" id="SSF52418">
    <property type="entry name" value="Nucleoside phosphorylase/phosphoribosyltransferase catalytic domain"/>
    <property type="match status" value="1"/>
</dbReference>
<evidence type="ECO:0000313" key="9">
    <source>
        <dbReference type="Proteomes" id="UP000266506"/>
    </source>
</evidence>
<dbReference type="GO" id="GO:0006213">
    <property type="term" value="P:pyrimidine nucleoside metabolic process"/>
    <property type="evidence" value="ECO:0007669"/>
    <property type="project" value="InterPro"/>
</dbReference>
<evidence type="ECO:0000256" key="2">
    <source>
        <dbReference type="ARBA" id="ARBA00011738"/>
    </source>
</evidence>
<gene>
    <name evidence="8" type="ORF">EI71_00901</name>
</gene>
<evidence type="ECO:0000313" key="8">
    <source>
        <dbReference type="EMBL" id="RIA77748.1"/>
    </source>
</evidence>
<dbReference type="InterPro" id="IPR018090">
    <property type="entry name" value="Pyrmidine_PPas_bac/euk"/>
</dbReference>
<dbReference type="EMBL" id="QXEV01000007">
    <property type="protein sequence ID" value="RIA77748.1"/>
    <property type="molecule type" value="Genomic_DNA"/>
</dbReference>
<dbReference type="InterPro" id="IPR017872">
    <property type="entry name" value="Pyrmidine_PPase_CS"/>
</dbReference>
<dbReference type="SMART" id="SM00941">
    <property type="entry name" value="PYNP_C"/>
    <property type="match status" value="1"/>
</dbReference>
<dbReference type="InParanoid" id="A0A397RVK7"/>
<dbReference type="Gene3D" id="3.90.1170.30">
    <property type="entry name" value="Pyrimidine nucleoside phosphorylase-like, C-terminal domain"/>
    <property type="match status" value="1"/>
</dbReference>
<dbReference type="Pfam" id="PF07831">
    <property type="entry name" value="PYNP_C"/>
    <property type="match status" value="1"/>
</dbReference>
<dbReference type="PIRSF" id="PIRSF000478">
    <property type="entry name" value="TP_PyNP"/>
    <property type="match status" value="1"/>
</dbReference>
<dbReference type="PANTHER" id="PTHR10515:SF0">
    <property type="entry name" value="THYMIDINE PHOSPHORYLASE"/>
    <property type="match status" value="1"/>
</dbReference>
<dbReference type="Gene3D" id="1.20.970.10">
    <property type="entry name" value="Transferase, Pyrimidine Nucleoside Phosphorylase, Chain C"/>
    <property type="match status" value="1"/>
</dbReference>
<dbReference type="GO" id="GO:0005829">
    <property type="term" value="C:cytosol"/>
    <property type="evidence" value="ECO:0007669"/>
    <property type="project" value="TreeGrafter"/>
</dbReference>
<dbReference type="GO" id="GO:0006206">
    <property type="term" value="P:pyrimidine nucleobase metabolic process"/>
    <property type="evidence" value="ECO:0007669"/>
    <property type="project" value="InterPro"/>
</dbReference>
<keyword evidence="3" id="KW-0328">Glycosyltransferase</keyword>
<protein>
    <submittedName>
        <fullName evidence="8">Pyrimidine-nucleoside phosphorylase</fullName>
    </submittedName>
</protein>
<dbReference type="PROSITE" id="PS00647">
    <property type="entry name" value="THYMID_PHOSPHORYLASE"/>
    <property type="match status" value="1"/>
</dbReference>
<dbReference type="Pfam" id="PF02885">
    <property type="entry name" value="Glycos_trans_3N"/>
    <property type="match status" value="1"/>
</dbReference>
<evidence type="ECO:0000256" key="1">
    <source>
        <dbReference type="ARBA" id="ARBA00006915"/>
    </source>
</evidence>
<comment type="function">
    <text evidence="6">The enzymes which catalyze the reversible phosphorolysis of pyrimidine nucleosides are involved in the degradation of these compounds and in their utilization as carbon and energy sources, or in the rescue of pyrimidine bases for nucleotide synthesis.</text>
</comment>
<dbReference type="InterPro" id="IPR017459">
    <property type="entry name" value="Glycosyl_Trfase_fam3_N_dom"/>
</dbReference>
<dbReference type="InterPro" id="IPR013102">
    <property type="entry name" value="PYNP_C"/>
</dbReference>
<dbReference type="OrthoDB" id="9763887at2"/>
<proteinExistence type="inferred from homology"/>
<dbReference type="NCBIfam" id="TIGR02644">
    <property type="entry name" value="Y_phosphoryl"/>
    <property type="match status" value="1"/>
</dbReference>
<comment type="caution">
    <text evidence="8">The sequence shown here is derived from an EMBL/GenBank/DDBJ whole genome shotgun (WGS) entry which is preliminary data.</text>
</comment>
<dbReference type="Gene3D" id="3.40.1030.10">
    <property type="entry name" value="Nucleoside phosphorylase/phosphoribosyltransferase catalytic domain"/>
    <property type="match status" value="1"/>
</dbReference>